<evidence type="ECO:0000256" key="1">
    <source>
        <dbReference type="SAM" id="MobiDB-lite"/>
    </source>
</evidence>
<dbReference type="EMBL" id="SZYD01000005">
    <property type="protein sequence ID" value="KAD6119770.1"/>
    <property type="molecule type" value="Genomic_DNA"/>
</dbReference>
<dbReference type="Proteomes" id="UP000326396">
    <property type="component" value="Linkage Group LG13"/>
</dbReference>
<organism evidence="2 3">
    <name type="scientific">Mikania micrantha</name>
    <name type="common">bitter vine</name>
    <dbReference type="NCBI Taxonomy" id="192012"/>
    <lineage>
        <taxon>Eukaryota</taxon>
        <taxon>Viridiplantae</taxon>
        <taxon>Streptophyta</taxon>
        <taxon>Embryophyta</taxon>
        <taxon>Tracheophyta</taxon>
        <taxon>Spermatophyta</taxon>
        <taxon>Magnoliopsida</taxon>
        <taxon>eudicotyledons</taxon>
        <taxon>Gunneridae</taxon>
        <taxon>Pentapetalae</taxon>
        <taxon>asterids</taxon>
        <taxon>campanulids</taxon>
        <taxon>Asterales</taxon>
        <taxon>Asteraceae</taxon>
        <taxon>Asteroideae</taxon>
        <taxon>Heliantheae alliance</taxon>
        <taxon>Eupatorieae</taxon>
        <taxon>Mikania</taxon>
    </lineage>
</organism>
<protein>
    <submittedName>
        <fullName evidence="2">Uncharacterized protein</fullName>
    </submittedName>
</protein>
<evidence type="ECO:0000313" key="2">
    <source>
        <dbReference type="EMBL" id="KAD6119770.1"/>
    </source>
</evidence>
<gene>
    <name evidence="2" type="ORF">E3N88_11041</name>
</gene>
<feature type="region of interest" description="Disordered" evidence="1">
    <location>
        <begin position="84"/>
        <end position="120"/>
    </location>
</feature>
<accession>A0A5N6PCB2</accession>
<reference evidence="2 3" key="1">
    <citation type="submission" date="2019-05" db="EMBL/GenBank/DDBJ databases">
        <title>Mikania micrantha, genome provides insights into the molecular mechanism of rapid growth.</title>
        <authorList>
            <person name="Liu B."/>
        </authorList>
    </citation>
    <scope>NUCLEOTIDE SEQUENCE [LARGE SCALE GENOMIC DNA]</scope>
    <source>
        <strain evidence="2">NLD-2019</strain>
        <tissue evidence="2">Leaf</tissue>
    </source>
</reference>
<keyword evidence="3" id="KW-1185">Reference proteome</keyword>
<dbReference type="AlphaFoldDB" id="A0A5N6PCB2"/>
<feature type="compositionally biased region" description="Basic and acidic residues" evidence="1">
    <location>
        <begin position="106"/>
        <end position="120"/>
    </location>
</feature>
<comment type="caution">
    <text evidence="2">The sequence shown here is derived from an EMBL/GenBank/DDBJ whole genome shotgun (WGS) entry which is preliminary data.</text>
</comment>
<dbReference type="OrthoDB" id="1723759at2759"/>
<proteinExistence type="predicted"/>
<evidence type="ECO:0000313" key="3">
    <source>
        <dbReference type="Proteomes" id="UP000326396"/>
    </source>
</evidence>
<name>A0A5N6PCB2_9ASTR</name>
<sequence>MSMVYGNFKIRPSLVEYDIDDLYEWYPSLFSIKIHHSGFLMELPGRLYVNGKINFVDLLNIDNFCIIQLDVLMQDMENKSKSIMNTKAKTGKSLPEDEEDGVIDEGYNKEERKKDDASEI</sequence>